<protein>
    <submittedName>
        <fullName evidence="1">Uncharacterized protein</fullName>
    </submittedName>
</protein>
<dbReference type="AlphaFoldDB" id="A0A7C2SPV6"/>
<organism evidence="1">
    <name type="scientific">Archaeoglobus fulgidus</name>
    <dbReference type="NCBI Taxonomy" id="2234"/>
    <lineage>
        <taxon>Archaea</taxon>
        <taxon>Methanobacteriati</taxon>
        <taxon>Methanobacteriota</taxon>
        <taxon>Archaeoglobi</taxon>
        <taxon>Archaeoglobales</taxon>
        <taxon>Archaeoglobaceae</taxon>
        <taxon>Archaeoglobus</taxon>
    </lineage>
</organism>
<name>A0A7C2SPV6_ARCFL</name>
<sequence length="78" mass="8944">MIGLSANVAGDKIMVRRIFSNDEASISYYTDEYVFRDGQFVAEIGDKMDVLLVNDGWKLRFGDKEIVTENLTKIYVCR</sequence>
<dbReference type="EMBL" id="DSCQ01000008">
    <property type="protein sequence ID" value="HET20611.1"/>
    <property type="molecule type" value="Genomic_DNA"/>
</dbReference>
<accession>A0A7C2SPV6</accession>
<evidence type="ECO:0000313" key="1">
    <source>
        <dbReference type="EMBL" id="HET20611.1"/>
    </source>
</evidence>
<comment type="caution">
    <text evidence="1">The sequence shown here is derived from an EMBL/GenBank/DDBJ whole genome shotgun (WGS) entry which is preliminary data.</text>
</comment>
<proteinExistence type="predicted"/>
<reference evidence="1" key="1">
    <citation type="journal article" date="2020" name="mSystems">
        <title>Genome- and Community-Level Interaction Insights into Carbon Utilization and Element Cycling Functions of Hydrothermarchaeota in Hydrothermal Sediment.</title>
        <authorList>
            <person name="Zhou Z."/>
            <person name="Liu Y."/>
            <person name="Xu W."/>
            <person name="Pan J."/>
            <person name="Luo Z.H."/>
            <person name="Li M."/>
        </authorList>
    </citation>
    <scope>NUCLEOTIDE SEQUENCE [LARGE SCALE GENOMIC DNA]</scope>
    <source>
        <strain evidence="1">SpSt-12</strain>
    </source>
</reference>
<gene>
    <name evidence="1" type="ORF">ENN70_00535</name>
</gene>